<dbReference type="EMBL" id="BAABDD010000010">
    <property type="protein sequence ID" value="GAA3745637.1"/>
    <property type="molecule type" value="Genomic_DNA"/>
</dbReference>
<gene>
    <name evidence="3" type="primary">dprA</name>
    <name evidence="3" type="ORF">GCM10022402_26540</name>
</gene>
<accession>A0ABP7FRK5</accession>
<reference evidence="4" key="1">
    <citation type="journal article" date="2019" name="Int. J. Syst. Evol. Microbiol.">
        <title>The Global Catalogue of Microorganisms (GCM) 10K type strain sequencing project: providing services to taxonomists for standard genome sequencing and annotation.</title>
        <authorList>
            <consortium name="The Broad Institute Genomics Platform"/>
            <consortium name="The Broad Institute Genome Sequencing Center for Infectious Disease"/>
            <person name="Wu L."/>
            <person name="Ma J."/>
        </authorList>
    </citation>
    <scope>NUCLEOTIDE SEQUENCE [LARGE SCALE GENOMIC DNA]</scope>
    <source>
        <strain evidence="4">JCM 17137</strain>
    </source>
</reference>
<protein>
    <submittedName>
        <fullName evidence="3">DNA-processing protein DprA</fullName>
    </submittedName>
</protein>
<name>A0ABP7FRK5_9ACTN</name>
<sequence>MVRDGAVSGGATPSHPTAETVARACLTAVASPGDPAMGRAIATHGAVAVWRAVREERPLAAPSERDASGFAVRLRRWRARAQRVDGEALLARADDLGVRVAVPGDPEWPRQLDDLAEARPYALWMRGARDLRHCCLRSVAVVGSRAASSYGLHATGELCYALAERGWVTVSGGAYGIDGAAHRAALTGGAATVAVLACGLDVAYPRGHENLFADVGSAGVLVTEHPPGTLPSRHAFLVRNRLIAALTPGTVVVEAGPRSGALNTASHARELCRTLMAVPGPVTSALSSGCHRLLRDFQAVCVTEAADVIEQVGQIGADLRPQTATVLDPAELDELSRRVLAALPQRTTVGTATVAAAAEVDLDTALRTLGVLAAGGFVERGETGWRARSAP</sequence>
<dbReference type="PANTHER" id="PTHR43022">
    <property type="entry name" value="PROTEIN SMF"/>
    <property type="match status" value="1"/>
</dbReference>
<dbReference type="InterPro" id="IPR003488">
    <property type="entry name" value="DprA"/>
</dbReference>
<dbReference type="Gene3D" id="3.40.50.450">
    <property type="match status" value="1"/>
</dbReference>
<evidence type="ECO:0000256" key="1">
    <source>
        <dbReference type="ARBA" id="ARBA00006525"/>
    </source>
</evidence>
<evidence type="ECO:0000313" key="4">
    <source>
        <dbReference type="Proteomes" id="UP001500908"/>
    </source>
</evidence>
<organism evidence="3 4">
    <name type="scientific">Salinactinospora qingdaonensis</name>
    <dbReference type="NCBI Taxonomy" id="702744"/>
    <lineage>
        <taxon>Bacteria</taxon>
        <taxon>Bacillati</taxon>
        <taxon>Actinomycetota</taxon>
        <taxon>Actinomycetes</taxon>
        <taxon>Streptosporangiales</taxon>
        <taxon>Nocardiopsidaceae</taxon>
        <taxon>Salinactinospora</taxon>
    </lineage>
</organism>
<feature type="domain" description="Smf/DprA SLOG" evidence="2">
    <location>
        <begin position="100"/>
        <end position="312"/>
    </location>
</feature>
<dbReference type="PANTHER" id="PTHR43022:SF1">
    <property type="entry name" value="PROTEIN SMF"/>
    <property type="match status" value="1"/>
</dbReference>
<evidence type="ECO:0000313" key="3">
    <source>
        <dbReference type="EMBL" id="GAA3745637.1"/>
    </source>
</evidence>
<dbReference type="NCBIfam" id="TIGR00732">
    <property type="entry name" value="dprA"/>
    <property type="match status" value="1"/>
</dbReference>
<evidence type="ECO:0000259" key="2">
    <source>
        <dbReference type="Pfam" id="PF02481"/>
    </source>
</evidence>
<dbReference type="InterPro" id="IPR057666">
    <property type="entry name" value="DrpA_SLOG"/>
</dbReference>
<keyword evidence="4" id="KW-1185">Reference proteome</keyword>
<dbReference type="SUPFAM" id="SSF102405">
    <property type="entry name" value="MCP/YpsA-like"/>
    <property type="match status" value="1"/>
</dbReference>
<dbReference type="Pfam" id="PF02481">
    <property type="entry name" value="DNA_processg_A"/>
    <property type="match status" value="1"/>
</dbReference>
<dbReference type="Proteomes" id="UP001500908">
    <property type="component" value="Unassembled WGS sequence"/>
</dbReference>
<comment type="similarity">
    <text evidence="1">Belongs to the DprA/Smf family.</text>
</comment>
<proteinExistence type="inferred from homology"/>
<comment type="caution">
    <text evidence="3">The sequence shown here is derived from an EMBL/GenBank/DDBJ whole genome shotgun (WGS) entry which is preliminary data.</text>
</comment>